<dbReference type="EMBL" id="LT554468">
    <property type="protein sequence ID" value="SAM05344.1"/>
    <property type="molecule type" value="Genomic_DNA"/>
</dbReference>
<evidence type="ECO:0000259" key="12">
    <source>
        <dbReference type="Pfam" id="PF22421"/>
    </source>
</evidence>
<dbReference type="PROSITE" id="PS50889">
    <property type="entry name" value="S4"/>
    <property type="match status" value="1"/>
</dbReference>
<organism evidence="13">
    <name type="scientific">Absidia glauca</name>
    <name type="common">Pin mould</name>
    <dbReference type="NCBI Taxonomy" id="4829"/>
    <lineage>
        <taxon>Eukaryota</taxon>
        <taxon>Fungi</taxon>
        <taxon>Fungi incertae sedis</taxon>
        <taxon>Mucoromycota</taxon>
        <taxon>Mucoromycotina</taxon>
        <taxon>Mucoromycetes</taxon>
        <taxon>Mucorales</taxon>
        <taxon>Cunninghamellaceae</taxon>
        <taxon>Absidia</taxon>
    </lineage>
</organism>
<evidence type="ECO:0000256" key="4">
    <source>
        <dbReference type="ARBA" id="ARBA00022840"/>
    </source>
</evidence>
<comment type="similarity">
    <text evidence="11">Belongs to the class-I aminoacyl-tRNA synthetase family.</text>
</comment>
<dbReference type="PANTHER" id="PTHR11766">
    <property type="entry name" value="TYROSYL-TRNA SYNTHETASE"/>
    <property type="match status" value="1"/>
</dbReference>
<dbReference type="OMA" id="YMMAKDS"/>
<dbReference type="OrthoDB" id="337870at2759"/>
<dbReference type="InterPro" id="IPR024107">
    <property type="entry name" value="Tyr-tRNA-ligase_bac_1"/>
</dbReference>
<dbReference type="PROSITE" id="PS00178">
    <property type="entry name" value="AA_TRNA_LIGASE_I"/>
    <property type="match status" value="1"/>
</dbReference>
<dbReference type="GO" id="GO:0005829">
    <property type="term" value="C:cytosol"/>
    <property type="evidence" value="ECO:0007669"/>
    <property type="project" value="TreeGrafter"/>
</dbReference>
<dbReference type="Gene3D" id="3.10.290.10">
    <property type="entry name" value="RNA-binding S4 domain"/>
    <property type="match status" value="1"/>
</dbReference>
<accession>A0A168QQV3</accession>
<dbReference type="InterPro" id="IPR014729">
    <property type="entry name" value="Rossmann-like_a/b/a_fold"/>
</dbReference>
<protein>
    <recommendedName>
        <fullName evidence="1 11">Tyrosine--tRNA ligase</fullName>
        <ecNumber evidence="1 11">6.1.1.1</ecNumber>
    </recommendedName>
    <alternativeName>
        <fullName evidence="8 11">Tyrosyl-tRNA synthetase</fullName>
    </alternativeName>
</protein>
<evidence type="ECO:0000313" key="13">
    <source>
        <dbReference type="EMBL" id="SAM05344.1"/>
    </source>
</evidence>
<dbReference type="CDD" id="cd00165">
    <property type="entry name" value="S4"/>
    <property type="match status" value="1"/>
</dbReference>
<evidence type="ECO:0000256" key="9">
    <source>
        <dbReference type="ARBA" id="ARBA00048248"/>
    </source>
</evidence>
<dbReference type="InterPro" id="IPR024088">
    <property type="entry name" value="Tyr-tRNA-ligase_bac-type"/>
</dbReference>
<keyword evidence="2 11" id="KW-0436">Ligase</keyword>
<dbReference type="InterPro" id="IPR002305">
    <property type="entry name" value="aa-tRNA-synth_Ic"/>
</dbReference>
<dbReference type="InterPro" id="IPR002307">
    <property type="entry name" value="Tyr-tRNA-ligase"/>
</dbReference>
<evidence type="ECO:0000256" key="3">
    <source>
        <dbReference type="ARBA" id="ARBA00022741"/>
    </source>
</evidence>
<evidence type="ECO:0000256" key="6">
    <source>
        <dbReference type="ARBA" id="ARBA00022917"/>
    </source>
</evidence>
<dbReference type="CDD" id="cd00805">
    <property type="entry name" value="TyrRS_core"/>
    <property type="match status" value="1"/>
</dbReference>
<dbReference type="STRING" id="4829.A0A168QQV3"/>
<dbReference type="InterPro" id="IPR036986">
    <property type="entry name" value="S4_RNA-bd_sf"/>
</dbReference>
<proteinExistence type="inferred from homology"/>
<dbReference type="SUPFAM" id="SSF52374">
    <property type="entry name" value="Nucleotidylyl transferase"/>
    <property type="match status" value="1"/>
</dbReference>
<dbReference type="GO" id="GO:0006437">
    <property type="term" value="P:tyrosyl-tRNA aminoacylation"/>
    <property type="evidence" value="ECO:0007669"/>
    <property type="project" value="InterPro"/>
</dbReference>
<dbReference type="Pfam" id="PF00579">
    <property type="entry name" value="tRNA-synt_1b"/>
    <property type="match status" value="1"/>
</dbReference>
<keyword evidence="6 11" id="KW-0648">Protein biosynthesis</keyword>
<dbReference type="FunFam" id="1.10.240.10:FF:000001">
    <property type="entry name" value="Tyrosine--tRNA ligase"/>
    <property type="match status" value="1"/>
</dbReference>
<keyword evidence="7 11" id="KW-0030">Aminoacyl-tRNA synthetase</keyword>
<keyword evidence="14" id="KW-1185">Reference proteome</keyword>
<dbReference type="EC" id="6.1.1.1" evidence="1 11"/>
<evidence type="ECO:0000313" key="14">
    <source>
        <dbReference type="Proteomes" id="UP000078561"/>
    </source>
</evidence>
<dbReference type="Proteomes" id="UP000078561">
    <property type="component" value="Unassembled WGS sequence"/>
</dbReference>
<sequence>MLLSYRSSTLICRRRLLPQAHYYSTRLPNVLTDLENRGLIANTTSPDLVSHTDTPTAIYCGVDPTANSLHLGNLLTFMGLFHFHIRGHQTIALVGGATGSIGDPSGRNSERVPLERDVLDKNVAGIEHQVHRFFHHGLLYAQRRQKCLDTTIATPKVLNNYTWFNGMTALDFLGSVGRYARVNSMLAKESVRSRLESTQGISFTEFSYQLLQAYDFWYLYQHHGCRIQLGGSDQWGNITAGIDMIGKRSESAAKAYGITVPLLLTSTGEKFGKSAGNAVWLDKSMTTVFDFYQFFMKTADQDVGKYLAMFTLFDGDEIKRILEQHKVSENPEMRTAQATLASEVTELVHGLDAVHQAKVATKVLFGEDLSNVSGADIVKAFEHDHRRFSAWDQEKVMHTGIDQLATLVKATKSRSEAQKLIKAGGMYLNNVKVTDPRQKLAPTDLIDGSVCLLRVGKSSYHAVHIKPS</sequence>
<evidence type="ECO:0000256" key="10">
    <source>
        <dbReference type="PROSITE-ProRule" id="PRU00182"/>
    </source>
</evidence>
<dbReference type="PRINTS" id="PR01040">
    <property type="entry name" value="TRNASYNTHTYR"/>
</dbReference>
<dbReference type="NCBIfam" id="TIGR00234">
    <property type="entry name" value="tyrS"/>
    <property type="match status" value="1"/>
</dbReference>
<evidence type="ECO:0000256" key="1">
    <source>
        <dbReference type="ARBA" id="ARBA00013160"/>
    </source>
</evidence>
<comment type="catalytic activity">
    <reaction evidence="9 11">
        <text>tRNA(Tyr) + L-tyrosine + ATP = L-tyrosyl-tRNA(Tyr) + AMP + diphosphate + H(+)</text>
        <dbReference type="Rhea" id="RHEA:10220"/>
        <dbReference type="Rhea" id="RHEA-COMP:9706"/>
        <dbReference type="Rhea" id="RHEA-COMP:9707"/>
        <dbReference type="ChEBI" id="CHEBI:15378"/>
        <dbReference type="ChEBI" id="CHEBI:30616"/>
        <dbReference type="ChEBI" id="CHEBI:33019"/>
        <dbReference type="ChEBI" id="CHEBI:58315"/>
        <dbReference type="ChEBI" id="CHEBI:78442"/>
        <dbReference type="ChEBI" id="CHEBI:78536"/>
        <dbReference type="ChEBI" id="CHEBI:456215"/>
        <dbReference type="EC" id="6.1.1.1"/>
    </reaction>
</comment>
<dbReference type="GO" id="GO:0004831">
    <property type="term" value="F:tyrosine-tRNA ligase activity"/>
    <property type="evidence" value="ECO:0007669"/>
    <property type="project" value="UniProtKB-EC"/>
</dbReference>
<evidence type="ECO:0000256" key="8">
    <source>
        <dbReference type="ARBA" id="ARBA00033323"/>
    </source>
</evidence>
<dbReference type="GO" id="GO:0003723">
    <property type="term" value="F:RNA binding"/>
    <property type="evidence" value="ECO:0007669"/>
    <property type="project" value="UniProtKB-KW"/>
</dbReference>
<dbReference type="Pfam" id="PF22421">
    <property type="entry name" value="SYY_C-terminal"/>
    <property type="match status" value="1"/>
</dbReference>
<name>A0A168QQV3_ABSGL</name>
<gene>
    <name evidence="13" type="primary">ABSGL_11219.1 scaffold 12295</name>
</gene>
<keyword evidence="5 10" id="KW-0694">RNA-binding</keyword>
<dbReference type="PANTHER" id="PTHR11766:SF0">
    <property type="entry name" value="TYROSINE--TRNA LIGASE, MITOCHONDRIAL"/>
    <property type="match status" value="1"/>
</dbReference>
<dbReference type="InterPro" id="IPR001412">
    <property type="entry name" value="aa-tRNA-synth_I_CS"/>
</dbReference>
<dbReference type="AlphaFoldDB" id="A0A168QQV3"/>
<dbReference type="InParanoid" id="A0A168QQV3"/>
<keyword evidence="3 11" id="KW-0547">Nucleotide-binding</keyword>
<feature type="domain" description="Tyrosine--tRNA ligase SYY-like C-terminal" evidence="12">
    <location>
        <begin position="404"/>
        <end position="462"/>
    </location>
</feature>
<dbReference type="Gene3D" id="1.10.240.10">
    <property type="entry name" value="Tyrosyl-Transfer RNA Synthetase"/>
    <property type="match status" value="1"/>
</dbReference>
<dbReference type="SUPFAM" id="SSF55174">
    <property type="entry name" value="Alpha-L RNA-binding motif"/>
    <property type="match status" value="1"/>
</dbReference>
<evidence type="ECO:0000256" key="5">
    <source>
        <dbReference type="ARBA" id="ARBA00022884"/>
    </source>
</evidence>
<reference evidence="13" key="1">
    <citation type="submission" date="2016-04" db="EMBL/GenBank/DDBJ databases">
        <authorList>
            <person name="Evans L.H."/>
            <person name="Alamgir A."/>
            <person name="Owens N."/>
            <person name="Weber N.D."/>
            <person name="Virtaneva K."/>
            <person name="Barbian K."/>
            <person name="Babar A."/>
            <person name="Rosenke K."/>
        </authorList>
    </citation>
    <scope>NUCLEOTIDE SEQUENCE [LARGE SCALE GENOMIC DNA]</scope>
    <source>
        <strain evidence="13">CBS 101.48</strain>
    </source>
</reference>
<evidence type="ECO:0000256" key="2">
    <source>
        <dbReference type="ARBA" id="ARBA00022598"/>
    </source>
</evidence>
<dbReference type="FunCoup" id="A0A168QQV3">
    <property type="interactions" value="602"/>
</dbReference>
<evidence type="ECO:0000256" key="7">
    <source>
        <dbReference type="ARBA" id="ARBA00023146"/>
    </source>
</evidence>
<evidence type="ECO:0000256" key="11">
    <source>
        <dbReference type="RuleBase" id="RU361234"/>
    </source>
</evidence>
<dbReference type="GO" id="GO:0005524">
    <property type="term" value="F:ATP binding"/>
    <property type="evidence" value="ECO:0007669"/>
    <property type="project" value="UniProtKB-KW"/>
</dbReference>
<dbReference type="InterPro" id="IPR054608">
    <property type="entry name" value="SYY-like_C"/>
</dbReference>
<dbReference type="Gene3D" id="3.40.50.620">
    <property type="entry name" value="HUPs"/>
    <property type="match status" value="1"/>
</dbReference>
<dbReference type="GO" id="GO:0005739">
    <property type="term" value="C:mitochondrion"/>
    <property type="evidence" value="ECO:0007669"/>
    <property type="project" value="TreeGrafter"/>
</dbReference>
<keyword evidence="4 11" id="KW-0067">ATP-binding</keyword>
<dbReference type="HAMAP" id="MF_02006">
    <property type="entry name" value="Tyr_tRNA_synth_type1"/>
    <property type="match status" value="1"/>
</dbReference>